<sequence length="143" mass="16553">MKEIVISQGGIASDHRGSIRFVNDFDMTAVKRFYIIENKDTETIRGWRAHRIEQRWFYVIEGAFSMKTVRIDDWSEPSKELPVEETILRSEEQRIIHVPVGFGTAFQALVPGSKLLVFADYGIEHAKLDDYTYPADYFIKSGF</sequence>
<dbReference type="RefSeq" id="WP_188752624.1">
    <property type="nucleotide sequence ID" value="NZ_BMIK01000013.1"/>
</dbReference>
<evidence type="ECO:0000313" key="3">
    <source>
        <dbReference type="Proteomes" id="UP000597338"/>
    </source>
</evidence>
<dbReference type="Gene3D" id="2.60.120.10">
    <property type="entry name" value="Jelly Rolls"/>
    <property type="match status" value="1"/>
</dbReference>
<accession>A0ABQ1MDN7</accession>
<evidence type="ECO:0000313" key="2">
    <source>
        <dbReference type="EMBL" id="GGC38811.1"/>
    </source>
</evidence>
<feature type="domain" description="Sugar 3,4-ketoisomerase QdtA cupin" evidence="1">
    <location>
        <begin position="13"/>
        <end position="138"/>
    </location>
</feature>
<dbReference type="InterPro" id="IPR011051">
    <property type="entry name" value="RmlC_Cupin_sf"/>
</dbReference>
<comment type="caution">
    <text evidence="2">The sequence shown here is derived from an EMBL/GenBank/DDBJ whole genome shotgun (WGS) entry which is preliminary data.</text>
</comment>
<dbReference type="InterPro" id="IPR008894">
    <property type="entry name" value="QdtA_cupin_dom"/>
</dbReference>
<evidence type="ECO:0000259" key="1">
    <source>
        <dbReference type="Pfam" id="PF05523"/>
    </source>
</evidence>
<dbReference type="Proteomes" id="UP000597338">
    <property type="component" value="Unassembled WGS sequence"/>
</dbReference>
<gene>
    <name evidence="2" type="ORF">GCM10011386_33680</name>
</gene>
<dbReference type="EMBL" id="BMIK01000013">
    <property type="protein sequence ID" value="GGC38811.1"/>
    <property type="molecule type" value="Genomic_DNA"/>
</dbReference>
<organism evidence="2 3">
    <name type="scientific">Parapedobacter defluvii</name>
    <dbReference type="NCBI Taxonomy" id="2045106"/>
    <lineage>
        <taxon>Bacteria</taxon>
        <taxon>Pseudomonadati</taxon>
        <taxon>Bacteroidota</taxon>
        <taxon>Sphingobacteriia</taxon>
        <taxon>Sphingobacteriales</taxon>
        <taxon>Sphingobacteriaceae</taxon>
        <taxon>Parapedobacter</taxon>
    </lineage>
</organism>
<name>A0ABQ1MDN7_9SPHI</name>
<dbReference type="InterPro" id="IPR014710">
    <property type="entry name" value="RmlC-like_jellyroll"/>
</dbReference>
<dbReference type="SUPFAM" id="SSF51182">
    <property type="entry name" value="RmlC-like cupins"/>
    <property type="match status" value="1"/>
</dbReference>
<protein>
    <submittedName>
        <fullName evidence="2">Sugar epimerase</fullName>
    </submittedName>
</protein>
<keyword evidence="3" id="KW-1185">Reference proteome</keyword>
<dbReference type="Pfam" id="PF05523">
    <property type="entry name" value="FdtA"/>
    <property type="match status" value="1"/>
</dbReference>
<reference evidence="3" key="1">
    <citation type="journal article" date="2019" name="Int. J. Syst. Evol. Microbiol.">
        <title>The Global Catalogue of Microorganisms (GCM) 10K type strain sequencing project: providing services to taxonomists for standard genome sequencing and annotation.</title>
        <authorList>
            <consortium name="The Broad Institute Genomics Platform"/>
            <consortium name="The Broad Institute Genome Sequencing Center for Infectious Disease"/>
            <person name="Wu L."/>
            <person name="Ma J."/>
        </authorList>
    </citation>
    <scope>NUCLEOTIDE SEQUENCE [LARGE SCALE GENOMIC DNA]</scope>
    <source>
        <strain evidence="3">CGMCC 1.15342</strain>
    </source>
</reference>
<proteinExistence type="predicted"/>